<keyword evidence="7" id="KW-0963">Cytoplasm</keyword>
<feature type="binding site" evidence="7">
    <location>
        <position position="329"/>
    </location>
    <ligand>
        <name>N-formimidoyl-L-glutamate</name>
        <dbReference type="ChEBI" id="CHEBI:58928"/>
    </ligand>
</feature>
<dbReference type="PANTHER" id="PTHR42752:SF1">
    <property type="entry name" value="IMIDAZOLONEPROPIONASE-RELATED"/>
    <property type="match status" value="1"/>
</dbReference>
<keyword evidence="6 7" id="KW-0408">Iron</keyword>
<dbReference type="InterPro" id="IPR032466">
    <property type="entry name" value="Metal_Hydrolase"/>
</dbReference>
<evidence type="ECO:0000313" key="9">
    <source>
        <dbReference type="EMBL" id="CAA7600220.1"/>
    </source>
</evidence>
<evidence type="ECO:0000313" key="10">
    <source>
        <dbReference type="EMBL" id="CEJ09598.1"/>
    </source>
</evidence>
<feature type="binding site" evidence="7">
    <location>
        <position position="86"/>
    </location>
    <ligand>
        <name>Fe(3+)</name>
        <dbReference type="ChEBI" id="CHEBI:29034"/>
    </ligand>
</feature>
<name>A0A8S0X3M5_9FIRM</name>
<evidence type="ECO:0000256" key="5">
    <source>
        <dbReference type="ARBA" id="ARBA00022833"/>
    </source>
</evidence>
<feature type="binding site" evidence="7">
    <location>
        <position position="255"/>
    </location>
    <ligand>
        <name>4-imidazolone-5-propanoate</name>
        <dbReference type="ChEBI" id="CHEBI:77893"/>
    </ligand>
</feature>
<protein>
    <recommendedName>
        <fullName evidence="1 7">Imidazolonepropionase</fullName>
        <ecNumber evidence="1 7">3.5.2.7</ecNumber>
    </recommendedName>
    <alternativeName>
        <fullName evidence="7">Imidazolone-5-propionate hydrolase</fullName>
    </alternativeName>
</protein>
<dbReference type="SUPFAM" id="SSF51556">
    <property type="entry name" value="Metallo-dependent hydrolases"/>
    <property type="match status" value="1"/>
</dbReference>
<feature type="binding site" evidence="7">
    <location>
        <position position="156"/>
    </location>
    <ligand>
        <name>4-imidazolone-5-propanoate</name>
        <dbReference type="ChEBI" id="CHEBI:77893"/>
    </ligand>
</feature>
<comment type="cofactor">
    <cofactor evidence="7">
        <name>Zn(2+)</name>
        <dbReference type="ChEBI" id="CHEBI:29105"/>
    </cofactor>
    <cofactor evidence="7">
        <name>Fe(3+)</name>
        <dbReference type="ChEBI" id="CHEBI:29034"/>
    </cofactor>
    <text evidence="7">Binds 1 zinc or iron ion per subunit.</text>
</comment>
<dbReference type="NCBIfam" id="TIGR01224">
    <property type="entry name" value="hutI"/>
    <property type="match status" value="1"/>
</dbReference>
<evidence type="ECO:0000256" key="6">
    <source>
        <dbReference type="ARBA" id="ARBA00023004"/>
    </source>
</evidence>
<accession>A0A8S0X3M5</accession>
<feature type="binding site" evidence="7">
    <location>
        <position position="327"/>
    </location>
    <ligand>
        <name>Zn(2+)</name>
        <dbReference type="ChEBI" id="CHEBI:29105"/>
    </ligand>
</feature>
<evidence type="ECO:0000313" key="11">
    <source>
        <dbReference type="Proteomes" id="UP001071230"/>
    </source>
</evidence>
<keyword evidence="5 7" id="KW-0862">Zinc</keyword>
<keyword evidence="11" id="KW-1185">Reference proteome</keyword>
<dbReference type="EMBL" id="LR746496">
    <property type="protein sequence ID" value="CAA7600220.1"/>
    <property type="molecule type" value="Genomic_DNA"/>
</dbReference>
<feature type="domain" description="Amidohydrolase-related" evidence="8">
    <location>
        <begin position="75"/>
        <end position="415"/>
    </location>
</feature>
<dbReference type="GO" id="GO:0005737">
    <property type="term" value="C:cytoplasm"/>
    <property type="evidence" value="ECO:0007669"/>
    <property type="project" value="UniProtKB-SubCell"/>
</dbReference>
<dbReference type="RefSeq" id="WP_240983922.1">
    <property type="nucleotide sequence ID" value="NZ_CDGJ01000134.1"/>
</dbReference>
<dbReference type="EMBL" id="CDGJ01000134">
    <property type="protein sequence ID" value="CEJ09598.1"/>
    <property type="molecule type" value="Genomic_DNA"/>
</dbReference>
<proteinExistence type="inferred from homology"/>
<comment type="pathway">
    <text evidence="7">Amino-acid degradation; L-histidine degradation into L-glutamate; N-formimidoyl-L-glutamate from L-histidine: step 3/3.</text>
</comment>
<keyword evidence="4 7" id="KW-0369">Histidine metabolism</keyword>
<gene>
    <name evidence="7" type="primary">hutI</name>
    <name evidence="9" type="ORF">DEACI_0872</name>
    <name evidence="10" type="ORF">DEACI_4083</name>
</gene>
<dbReference type="GO" id="GO:0005506">
    <property type="term" value="F:iron ion binding"/>
    <property type="evidence" value="ECO:0007669"/>
    <property type="project" value="UniProtKB-UniRule"/>
</dbReference>
<feature type="binding site" evidence="7">
    <location>
        <position position="332"/>
    </location>
    <ligand>
        <name>4-imidazolone-5-propanoate</name>
        <dbReference type="ChEBI" id="CHEBI:77893"/>
    </ligand>
</feature>
<dbReference type="Proteomes" id="UP001071230">
    <property type="component" value="Unassembled WGS sequence"/>
</dbReference>
<comment type="function">
    <text evidence="7">Catalyzes the hydrolytic cleavage of the carbon-nitrogen bond in imidazolone-5-propanoate to yield N-formimidoyl-L-glutamate. It is the third step in the universal histidine degradation pathway.</text>
</comment>
<feature type="binding site" evidence="7">
    <location>
        <position position="84"/>
    </location>
    <ligand>
        <name>Fe(3+)</name>
        <dbReference type="ChEBI" id="CHEBI:29034"/>
    </ligand>
</feature>
<feature type="binding site" evidence="7">
    <location>
        <position position="252"/>
    </location>
    <ligand>
        <name>Zn(2+)</name>
        <dbReference type="ChEBI" id="CHEBI:29105"/>
    </ligand>
</feature>
<sequence length="415" mass="43785">MVQADLLIHSGTVVTLAGHSAQPARGQAMSSVGLIKDGALAVRGDSIVAVGTGAEVRAAGWLGRETREINAGGKLVLPGFVDPHTHVLYAGSRENELAMKLAGVSYLDILKQGGGILATVRSTTQATDEEIKAQTRKRLARMLSQGTTTLEIKSGYGLTVAEELRALHLIRELDEEGVQDLVPTFMGAHAVPPGWSEEEYTTLIAEEMLPQVARESLAEYCDVFCEKGVFSPESSAKILRKAREVGLKLKLHADELESSGGAELAARVGAVSAEHLLRASDAGIRALAAENVIAVLLPATSFNLAQNVYARAKTMLAAGVPLALATDSNPGSSPTESMPFVLTLACLYLKLSPEEALTAATINAAHALGCAALVGSLEVGKRADILILDVPNLNYLPYHFGSNPVETVIKRGRIV</sequence>
<dbReference type="FunFam" id="3.20.20.140:FF:000007">
    <property type="entry name" value="Imidazolonepropionase"/>
    <property type="match status" value="1"/>
</dbReference>
<dbReference type="Proteomes" id="UP000836597">
    <property type="component" value="Chromosome"/>
</dbReference>
<dbReference type="InterPro" id="IPR011059">
    <property type="entry name" value="Metal-dep_hydrolase_composite"/>
</dbReference>
<comment type="similarity">
    <text evidence="7">Belongs to the metallo-dependent hydrolases superfamily. HutI family.</text>
</comment>
<dbReference type="SUPFAM" id="SSF51338">
    <property type="entry name" value="Composite domain of metallo-dependent hydrolases"/>
    <property type="match status" value="1"/>
</dbReference>
<dbReference type="HAMAP" id="MF_00372">
    <property type="entry name" value="HutI"/>
    <property type="match status" value="1"/>
</dbReference>
<dbReference type="GO" id="GO:0019556">
    <property type="term" value="P:L-histidine catabolic process to glutamate and formamide"/>
    <property type="evidence" value="ECO:0007669"/>
    <property type="project" value="UniProtKB-UniRule"/>
</dbReference>
<feature type="binding site" evidence="7">
    <location>
        <position position="156"/>
    </location>
    <ligand>
        <name>N-formimidoyl-L-glutamate</name>
        <dbReference type="ChEBI" id="CHEBI:58928"/>
    </ligand>
</feature>
<reference evidence="10" key="1">
    <citation type="submission" date="2014-11" db="EMBL/GenBank/DDBJ databases">
        <authorList>
            <person name="Hornung B.V."/>
        </authorList>
    </citation>
    <scope>NUCLEOTIDE SEQUENCE</scope>
    <source>
        <strain evidence="10">INE</strain>
    </source>
</reference>
<feature type="binding site" evidence="7">
    <location>
        <position position="189"/>
    </location>
    <ligand>
        <name>4-imidazolone-5-propanoate</name>
        <dbReference type="ChEBI" id="CHEBI:77893"/>
    </ligand>
</feature>
<dbReference type="Pfam" id="PF01979">
    <property type="entry name" value="Amidohydro_1"/>
    <property type="match status" value="1"/>
</dbReference>
<reference evidence="9" key="2">
    <citation type="submission" date="2020-01" db="EMBL/GenBank/DDBJ databases">
        <authorList>
            <person name="Hornung B."/>
        </authorList>
    </citation>
    <scope>NUCLEOTIDE SEQUENCE</scope>
    <source>
        <strain evidence="9">PacBioINE</strain>
    </source>
</reference>
<dbReference type="InterPro" id="IPR006680">
    <property type="entry name" value="Amidohydro-rel"/>
</dbReference>
<organism evidence="9">
    <name type="scientific">Acididesulfobacillus acetoxydans</name>
    <dbReference type="NCBI Taxonomy" id="1561005"/>
    <lineage>
        <taxon>Bacteria</taxon>
        <taxon>Bacillati</taxon>
        <taxon>Bacillota</taxon>
        <taxon>Clostridia</taxon>
        <taxon>Eubacteriales</taxon>
        <taxon>Peptococcaceae</taxon>
        <taxon>Acididesulfobacillus</taxon>
    </lineage>
</organism>
<comment type="catalytic activity">
    <reaction evidence="7">
        <text>4-imidazolone-5-propanoate + H2O = N-formimidoyl-L-glutamate</text>
        <dbReference type="Rhea" id="RHEA:23660"/>
        <dbReference type="ChEBI" id="CHEBI:15377"/>
        <dbReference type="ChEBI" id="CHEBI:58928"/>
        <dbReference type="ChEBI" id="CHEBI:77893"/>
        <dbReference type="EC" id="3.5.2.7"/>
    </reaction>
</comment>
<feature type="binding site" evidence="7">
    <location>
        <position position="84"/>
    </location>
    <ligand>
        <name>Zn(2+)</name>
        <dbReference type="ChEBI" id="CHEBI:29105"/>
    </ligand>
</feature>
<dbReference type="Gene3D" id="2.30.40.10">
    <property type="entry name" value="Urease, subunit C, domain 1"/>
    <property type="match status" value="1"/>
</dbReference>
<dbReference type="AlphaFoldDB" id="A0A8S0X3M5"/>
<feature type="binding site" evidence="7">
    <location>
        <position position="86"/>
    </location>
    <ligand>
        <name>Zn(2+)</name>
        <dbReference type="ChEBI" id="CHEBI:29105"/>
    </ligand>
</feature>
<dbReference type="GO" id="GO:0050480">
    <property type="term" value="F:imidazolonepropionase activity"/>
    <property type="evidence" value="ECO:0007669"/>
    <property type="project" value="UniProtKB-UniRule"/>
</dbReference>
<dbReference type="GO" id="GO:0008270">
    <property type="term" value="F:zinc ion binding"/>
    <property type="evidence" value="ECO:0007669"/>
    <property type="project" value="UniProtKB-UniRule"/>
</dbReference>
<keyword evidence="3 7" id="KW-0378">Hydrolase</keyword>
<evidence type="ECO:0000256" key="1">
    <source>
        <dbReference type="ARBA" id="ARBA00012864"/>
    </source>
</evidence>
<dbReference type="PANTHER" id="PTHR42752">
    <property type="entry name" value="IMIDAZOLONEPROPIONASE"/>
    <property type="match status" value="1"/>
</dbReference>
<dbReference type="InterPro" id="IPR005920">
    <property type="entry name" value="HutI"/>
</dbReference>
<evidence type="ECO:0000259" key="8">
    <source>
        <dbReference type="Pfam" id="PF01979"/>
    </source>
</evidence>
<dbReference type="Gene3D" id="3.20.20.140">
    <property type="entry name" value="Metal-dependent hydrolases"/>
    <property type="match status" value="1"/>
</dbReference>
<feature type="binding site" evidence="7">
    <location>
        <position position="331"/>
    </location>
    <ligand>
        <name>N-formimidoyl-L-glutamate</name>
        <dbReference type="ChEBI" id="CHEBI:58928"/>
    </ligand>
</feature>
<feature type="binding site" evidence="7">
    <location>
        <position position="93"/>
    </location>
    <ligand>
        <name>4-imidazolone-5-propanoate</name>
        <dbReference type="ChEBI" id="CHEBI:77893"/>
    </ligand>
</feature>
<evidence type="ECO:0000256" key="7">
    <source>
        <dbReference type="HAMAP-Rule" id="MF_00372"/>
    </source>
</evidence>
<evidence type="ECO:0000256" key="3">
    <source>
        <dbReference type="ARBA" id="ARBA00022801"/>
    </source>
</evidence>
<dbReference type="CDD" id="cd01296">
    <property type="entry name" value="Imidazolone-5PH"/>
    <property type="match status" value="1"/>
</dbReference>
<feature type="binding site" evidence="7">
    <location>
        <position position="252"/>
    </location>
    <ligand>
        <name>Fe(3+)</name>
        <dbReference type="ChEBI" id="CHEBI:29034"/>
    </ligand>
</feature>
<comment type="subcellular location">
    <subcellularLocation>
        <location evidence="7">Cytoplasm</location>
    </subcellularLocation>
</comment>
<dbReference type="KEGG" id="aacx:DEACI_0872"/>
<dbReference type="EC" id="3.5.2.7" evidence="1 7"/>
<evidence type="ECO:0000256" key="2">
    <source>
        <dbReference type="ARBA" id="ARBA00022723"/>
    </source>
</evidence>
<evidence type="ECO:0000256" key="4">
    <source>
        <dbReference type="ARBA" id="ARBA00022808"/>
    </source>
</evidence>
<keyword evidence="2 7" id="KW-0479">Metal-binding</keyword>
<feature type="binding site" evidence="7">
    <location>
        <position position="327"/>
    </location>
    <ligand>
        <name>Fe(3+)</name>
        <dbReference type="ChEBI" id="CHEBI:29034"/>
    </ligand>
</feature>